<evidence type="ECO:0000256" key="1">
    <source>
        <dbReference type="SAM" id="Phobius"/>
    </source>
</evidence>
<dbReference type="Proteomes" id="UP001302978">
    <property type="component" value="Chromosome"/>
</dbReference>
<dbReference type="AlphaFoldDB" id="A0AA96ZUC0"/>
<accession>A0AA96ZUC0</accession>
<dbReference type="EMBL" id="CP131059">
    <property type="protein sequence ID" value="WNY24156.1"/>
    <property type="molecule type" value="Genomic_DNA"/>
</dbReference>
<evidence type="ECO:0000313" key="2">
    <source>
        <dbReference type="EMBL" id="WNY24156.1"/>
    </source>
</evidence>
<evidence type="ECO:0000313" key="3">
    <source>
        <dbReference type="Proteomes" id="UP001302978"/>
    </source>
</evidence>
<keyword evidence="3" id="KW-1185">Reference proteome</keyword>
<protein>
    <submittedName>
        <fullName evidence="2">Uncharacterized protein</fullName>
    </submittedName>
</protein>
<dbReference type="KEGG" id="mehf:MmiHf6_14850"/>
<sequence length="181" mass="19721">MNKISESEESIEYNIEQTFVNGNAVNSFSNVVSYATDTTIFEESNLESADIFAENMNGISTRGHTVYPPSYPPPGIGATVASRVQFSLLVDASTVVGVIATFIPGANAIAFMSAAVSMLDIFLRRGLKIDTDRTYARIKIVSPALTSSYIAPWPAIGYGVRAFSNNPVLGYYMEITEYYVK</sequence>
<keyword evidence="1" id="KW-0812">Transmembrane</keyword>
<dbReference type="RefSeq" id="WP_316557331.1">
    <property type="nucleotide sequence ID" value="NZ_CP131059.1"/>
</dbReference>
<reference evidence="2 3" key="1">
    <citation type="submission" date="2023-07" db="EMBL/GenBank/DDBJ databases">
        <title>Closed genoem sequence of Methanomicrococcus sp. Hf6.</title>
        <authorList>
            <person name="Poehlein A."/>
            <person name="Protasov E."/>
            <person name="Platt K."/>
            <person name="Reeh H."/>
            <person name="Daniel R."/>
            <person name="Brune A."/>
        </authorList>
    </citation>
    <scope>NUCLEOTIDE SEQUENCE [LARGE SCALE GENOMIC DNA]</scope>
    <source>
        <strain evidence="2 3">Hf6</strain>
    </source>
</reference>
<feature type="transmembrane region" description="Helical" evidence="1">
    <location>
        <begin position="95"/>
        <end position="123"/>
    </location>
</feature>
<keyword evidence="1" id="KW-1133">Transmembrane helix</keyword>
<keyword evidence="1" id="KW-0472">Membrane</keyword>
<proteinExistence type="predicted"/>
<dbReference type="GeneID" id="85196085"/>
<gene>
    <name evidence="2" type="ORF">MmiHf6_14850</name>
</gene>
<organism evidence="2 3">
    <name type="scientific">Methanimicrococcus hongohii</name>
    <dbReference type="NCBI Taxonomy" id="3028295"/>
    <lineage>
        <taxon>Archaea</taxon>
        <taxon>Methanobacteriati</taxon>
        <taxon>Methanobacteriota</taxon>
        <taxon>Stenosarchaea group</taxon>
        <taxon>Methanomicrobia</taxon>
        <taxon>Methanosarcinales</taxon>
        <taxon>Methanosarcinaceae</taxon>
        <taxon>Methanimicrococcus</taxon>
    </lineage>
</organism>
<name>A0AA96ZUC0_9EURY</name>